<protein>
    <submittedName>
        <fullName evidence="1">Uncharacterized protein</fullName>
    </submittedName>
</protein>
<accession>A0A0V1C9A9</accession>
<dbReference type="EMBL" id="JYDI01000320">
    <property type="protein sequence ID" value="KRY45915.1"/>
    <property type="molecule type" value="Genomic_DNA"/>
</dbReference>
<reference evidence="1 2" key="1">
    <citation type="submission" date="2015-01" db="EMBL/GenBank/DDBJ databases">
        <title>Evolution of Trichinella species and genotypes.</title>
        <authorList>
            <person name="Korhonen P.K."/>
            <person name="Edoardo P."/>
            <person name="Giuseppe L.R."/>
            <person name="Gasser R.B."/>
        </authorList>
    </citation>
    <scope>NUCLEOTIDE SEQUENCE [LARGE SCALE GENOMIC DNA]</scope>
    <source>
        <strain evidence="1">ISS120</strain>
    </source>
</reference>
<dbReference type="Proteomes" id="UP000054653">
    <property type="component" value="Unassembled WGS sequence"/>
</dbReference>
<name>A0A0V1C9A9_TRIBR</name>
<evidence type="ECO:0000313" key="2">
    <source>
        <dbReference type="Proteomes" id="UP000054653"/>
    </source>
</evidence>
<keyword evidence="2" id="KW-1185">Reference proteome</keyword>
<dbReference type="AlphaFoldDB" id="A0A0V1C9A9"/>
<organism evidence="1 2">
    <name type="scientific">Trichinella britovi</name>
    <name type="common">Parasitic roundworm</name>
    <dbReference type="NCBI Taxonomy" id="45882"/>
    <lineage>
        <taxon>Eukaryota</taxon>
        <taxon>Metazoa</taxon>
        <taxon>Ecdysozoa</taxon>
        <taxon>Nematoda</taxon>
        <taxon>Enoplea</taxon>
        <taxon>Dorylaimia</taxon>
        <taxon>Trichinellida</taxon>
        <taxon>Trichinellidae</taxon>
        <taxon>Trichinella</taxon>
    </lineage>
</organism>
<comment type="caution">
    <text evidence="1">The sequence shown here is derived from an EMBL/GenBank/DDBJ whole genome shotgun (WGS) entry which is preliminary data.</text>
</comment>
<proteinExistence type="predicted"/>
<sequence>MPDYTAVVSVPPILDFEIVGRPSLNVFTLTHCTGSRKRGVEGVDCSGLGDSGLIGGVTRFYCTLGLRCQKREECLQSRLFLIKLFNSNLPSRLLSCNESRAALSLATLVSMLSTSSMCASRASDERRCTSLVTPCRSSQRRNAASNGSQKPLNCRTSPMLSCRTRRSYLSSSSTRRCMTRNLVTSLSNSTIVSDLPYSEMPSSRSCCELKKGCFVRYKALDTSRIASVSVTLVHQCVHVIISESYVAVRLFRLFIVLFESFVVGDCPIGRWFESGSEDQKYLKQRTGNETAANEQPGVQIDFTSCVHLSFLLAHIYTCWLNWLCVSWPKSPRRNSVTGLVAQPLDLYDCVVLRNGIVPLCPVPISPNSAPYL</sequence>
<dbReference type="OrthoDB" id="10527206at2759"/>
<gene>
    <name evidence="1" type="ORF">T03_14715</name>
</gene>
<evidence type="ECO:0000313" key="1">
    <source>
        <dbReference type="EMBL" id="KRY45915.1"/>
    </source>
</evidence>